<dbReference type="InterPro" id="IPR026590">
    <property type="entry name" value="Ssirtuin_cat_dom"/>
</dbReference>
<dbReference type="NCBIfam" id="NF001753">
    <property type="entry name" value="PRK00481.1-3"/>
    <property type="match status" value="1"/>
</dbReference>
<gene>
    <name evidence="6" type="ORF">A9A59_2064</name>
</gene>
<dbReference type="AlphaFoldDB" id="A0A2A9HI46"/>
<keyword evidence="7" id="KW-1185">Reference proteome</keyword>
<sequence length="265" mass="28771">MTSTRHLLSDPAVESALRQAAALFRRSQYAVALVGAGLSAESGIPTYRGSGGVYERFSEPTIDGWELFVADPAEWWRQAIAHETSGSPFSEAIDRAAPNPGHYAMADLEHMGRLAHVITQNIDNLHAMAGSRRVTEIHGNRYRVRCIECGARERLETVNLDRLPPSCPVCGGLYKNDVVMFGEPIPRDALEECYRQTLAADLFLTVGTSAVVYPAADFPVLAKRRGAPLIEINPEETALSEIADVIIRAPAGVALPALVDLLLVP</sequence>
<accession>A0A2A9HI46</accession>
<evidence type="ECO:0000256" key="3">
    <source>
        <dbReference type="ARBA" id="ARBA00023027"/>
    </source>
</evidence>
<dbReference type="Gene3D" id="3.30.1600.10">
    <property type="entry name" value="SIR2/SIRT2 'Small Domain"/>
    <property type="match status" value="1"/>
</dbReference>
<dbReference type="InterPro" id="IPR026591">
    <property type="entry name" value="Sirtuin_cat_small_dom_sf"/>
</dbReference>
<dbReference type="GO" id="GO:0046872">
    <property type="term" value="F:metal ion binding"/>
    <property type="evidence" value="ECO:0007669"/>
    <property type="project" value="UniProtKB-KW"/>
</dbReference>
<proteinExistence type="predicted"/>
<keyword evidence="2" id="KW-0808">Transferase</keyword>
<comment type="caution">
    <text evidence="6">The sequence shown here is derived from an EMBL/GenBank/DDBJ whole genome shotgun (WGS) entry which is preliminary data.</text>
</comment>
<feature type="binding site" evidence="4">
    <location>
        <position position="170"/>
    </location>
    <ligand>
        <name>Zn(2+)</name>
        <dbReference type="ChEBI" id="CHEBI:29105"/>
    </ligand>
</feature>
<dbReference type="InterPro" id="IPR029035">
    <property type="entry name" value="DHS-like_NAD/FAD-binding_dom"/>
</dbReference>
<evidence type="ECO:0000256" key="1">
    <source>
        <dbReference type="ARBA" id="ARBA00012928"/>
    </source>
</evidence>
<dbReference type="PANTHER" id="PTHR11085:SF10">
    <property type="entry name" value="NAD-DEPENDENT PROTEIN DEACYLASE SIRTUIN-5, MITOCHONDRIAL-RELATED"/>
    <property type="match status" value="1"/>
</dbReference>
<dbReference type="SUPFAM" id="SSF52467">
    <property type="entry name" value="DHS-like NAD/FAD-binding domain"/>
    <property type="match status" value="1"/>
</dbReference>
<dbReference type="GO" id="GO:0017136">
    <property type="term" value="F:histone deacetylase activity, NAD-dependent"/>
    <property type="evidence" value="ECO:0007669"/>
    <property type="project" value="TreeGrafter"/>
</dbReference>
<dbReference type="PROSITE" id="PS50305">
    <property type="entry name" value="SIRTUIN"/>
    <property type="match status" value="1"/>
</dbReference>
<dbReference type="PANTHER" id="PTHR11085">
    <property type="entry name" value="NAD-DEPENDENT PROTEIN DEACYLASE SIRTUIN-5, MITOCHONDRIAL-RELATED"/>
    <property type="match status" value="1"/>
</dbReference>
<evidence type="ECO:0000313" key="7">
    <source>
        <dbReference type="Proteomes" id="UP000223071"/>
    </source>
</evidence>
<evidence type="ECO:0000256" key="2">
    <source>
        <dbReference type="ARBA" id="ARBA00022679"/>
    </source>
</evidence>
<dbReference type="InterPro" id="IPR050134">
    <property type="entry name" value="NAD-dep_sirtuin_deacylases"/>
</dbReference>
<name>A0A2A9HI46_TEPT2</name>
<feature type="domain" description="Deacetylase sirtuin-type" evidence="5">
    <location>
        <begin position="10"/>
        <end position="265"/>
    </location>
</feature>
<dbReference type="Pfam" id="PF02146">
    <property type="entry name" value="SIR2"/>
    <property type="match status" value="1"/>
</dbReference>
<dbReference type="Proteomes" id="UP000223071">
    <property type="component" value="Unassembled WGS sequence"/>
</dbReference>
<protein>
    <recommendedName>
        <fullName evidence="1">protein acetyllysine N-acetyltransferase</fullName>
        <ecNumber evidence="1">2.3.1.286</ecNumber>
    </recommendedName>
</protein>
<feature type="active site" description="Proton acceptor" evidence="4">
    <location>
        <position position="138"/>
    </location>
</feature>
<evidence type="ECO:0000313" key="6">
    <source>
        <dbReference type="EMBL" id="PFG74822.1"/>
    </source>
</evidence>
<dbReference type="GO" id="GO:0070403">
    <property type="term" value="F:NAD+ binding"/>
    <property type="evidence" value="ECO:0007669"/>
    <property type="project" value="InterPro"/>
</dbReference>
<reference evidence="6 7" key="1">
    <citation type="submission" date="2017-09" db="EMBL/GenBank/DDBJ databases">
        <title>Sequencing the genomes of two abundant thermophiles in Great Basin hot springs: Thermocrinis jamiesonii and novel Chloroflexi Thermoflexus hugenholtzii.</title>
        <authorList>
            <person name="Hedlund B."/>
        </authorList>
    </citation>
    <scope>NUCLEOTIDE SEQUENCE [LARGE SCALE GENOMIC DNA]</scope>
    <source>
        <strain evidence="6 7">G233</strain>
    </source>
</reference>
<feature type="binding site" evidence="4">
    <location>
        <position position="146"/>
    </location>
    <ligand>
        <name>Zn(2+)</name>
        <dbReference type="ChEBI" id="CHEBI:29105"/>
    </ligand>
</feature>
<keyword evidence="3" id="KW-0520">NAD</keyword>
<dbReference type="EC" id="2.3.1.286" evidence="1"/>
<feature type="binding site" evidence="4">
    <location>
        <position position="149"/>
    </location>
    <ligand>
        <name>Zn(2+)</name>
        <dbReference type="ChEBI" id="CHEBI:29105"/>
    </ligand>
</feature>
<keyword evidence="4" id="KW-0862">Zinc</keyword>
<evidence type="ECO:0000256" key="4">
    <source>
        <dbReference type="PROSITE-ProRule" id="PRU00236"/>
    </source>
</evidence>
<feature type="binding site" evidence="4">
    <location>
        <position position="167"/>
    </location>
    <ligand>
        <name>Zn(2+)</name>
        <dbReference type="ChEBI" id="CHEBI:29105"/>
    </ligand>
</feature>
<dbReference type="EMBL" id="PDJQ01000001">
    <property type="protein sequence ID" value="PFG74822.1"/>
    <property type="molecule type" value="Genomic_DNA"/>
</dbReference>
<organism evidence="6 7">
    <name type="scientific">Tepidiforma thermophila (strain KCTC 52669 / CGMCC 1.13589 / G233)</name>
    <dbReference type="NCBI Taxonomy" id="2761530"/>
    <lineage>
        <taxon>Bacteria</taxon>
        <taxon>Bacillati</taxon>
        <taxon>Chloroflexota</taxon>
        <taxon>Tepidiformia</taxon>
        <taxon>Tepidiformales</taxon>
        <taxon>Tepidiformaceae</taxon>
        <taxon>Tepidiforma</taxon>
    </lineage>
</organism>
<dbReference type="InterPro" id="IPR003000">
    <property type="entry name" value="Sirtuin"/>
</dbReference>
<dbReference type="Gene3D" id="3.40.50.1220">
    <property type="entry name" value="TPP-binding domain"/>
    <property type="match status" value="1"/>
</dbReference>
<evidence type="ECO:0000259" key="5">
    <source>
        <dbReference type="PROSITE" id="PS50305"/>
    </source>
</evidence>
<dbReference type="RefSeq" id="WP_278286878.1">
    <property type="nucleotide sequence ID" value="NZ_PDJQ01000001.1"/>
</dbReference>
<keyword evidence="4" id="KW-0479">Metal-binding</keyword>